<protein>
    <submittedName>
        <fullName evidence="5">Glycosyl transferase family 1</fullName>
    </submittedName>
</protein>
<dbReference type="GO" id="GO:0016757">
    <property type="term" value="F:glycosyltransferase activity"/>
    <property type="evidence" value="ECO:0007669"/>
    <property type="project" value="InterPro"/>
</dbReference>
<dbReference type="GO" id="GO:0008757">
    <property type="term" value="F:S-adenosylmethionine-dependent methyltransferase activity"/>
    <property type="evidence" value="ECO:0007669"/>
    <property type="project" value="InterPro"/>
</dbReference>
<dbReference type="CDD" id="cd03801">
    <property type="entry name" value="GT4_PimA-like"/>
    <property type="match status" value="1"/>
</dbReference>
<dbReference type="Gene3D" id="3.90.550.10">
    <property type="entry name" value="Spore Coat Polysaccharide Biosynthesis Protein SpsA, Chain A"/>
    <property type="match status" value="1"/>
</dbReference>
<dbReference type="Pfam" id="PF14307">
    <property type="entry name" value="Glyco_tran_WbsX"/>
    <property type="match status" value="1"/>
</dbReference>
<dbReference type="InterPro" id="IPR029063">
    <property type="entry name" value="SAM-dependent_MTases_sf"/>
</dbReference>
<dbReference type="InterPro" id="IPR001296">
    <property type="entry name" value="Glyco_trans_1"/>
</dbReference>
<feature type="region of interest" description="Disordered" evidence="1">
    <location>
        <begin position="1"/>
        <end position="24"/>
    </location>
</feature>
<name>A0A2A4EX04_9BURK</name>
<dbReference type="SUPFAM" id="SSF53335">
    <property type="entry name" value="S-adenosyl-L-methionine-dependent methyltransferases"/>
    <property type="match status" value="1"/>
</dbReference>
<evidence type="ECO:0000313" key="6">
    <source>
        <dbReference type="Proteomes" id="UP000218022"/>
    </source>
</evidence>
<dbReference type="Pfam" id="PF00535">
    <property type="entry name" value="Glycos_transf_2"/>
    <property type="match status" value="1"/>
</dbReference>
<dbReference type="InterPro" id="IPR032719">
    <property type="entry name" value="WbsX"/>
</dbReference>
<evidence type="ECO:0000256" key="1">
    <source>
        <dbReference type="SAM" id="MobiDB-lite"/>
    </source>
</evidence>
<feature type="compositionally biased region" description="Basic and acidic residues" evidence="1">
    <location>
        <begin position="1"/>
        <end position="22"/>
    </location>
</feature>
<evidence type="ECO:0000313" key="5">
    <source>
        <dbReference type="EMBL" id="PCE25227.1"/>
    </source>
</evidence>
<dbReference type="CDD" id="cd02440">
    <property type="entry name" value="AdoMet_MTases"/>
    <property type="match status" value="1"/>
</dbReference>
<evidence type="ECO:0000259" key="2">
    <source>
        <dbReference type="Pfam" id="PF00534"/>
    </source>
</evidence>
<gene>
    <name evidence="5" type="ORF">BWP39_11935</name>
</gene>
<dbReference type="Gene3D" id="3.20.20.80">
    <property type="entry name" value="Glycosidases"/>
    <property type="match status" value="1"/>
</dbReference>
<evidence type="ECO:0000259" key="3">
    <source>
        <dbReference type="Pfam" id="PF00535"/>
    </source>
</evidence>
<dbReference type="RefSeq" id="WP_096720375.1">
    <property type="nucleotide sequence ID" value="NZ_MTZV01000004.1"/>
</dbReference>
<comment type="caution">
    <text evidence="5">The sequence shown here is derived from an EMBL/GenBank/DDBJ whole genome shotgun (WGS) entry which is preliminary data.</text>
</comment>
<reference evidence="5 6" key="1">
    <citation type="submission" date="2017-01" db="EMBL/GenBank/DDBJ databases">
        <title>Whole-Genome Shotgun Sequencing of Two beta-Proteobacterial Species in Search of the Bulgecin Biosynthetic Cluster.</title>
        <authorList>
            <person name="Horsman M.E."/>
            <person name="Marous D.R."/>
            <person name="Li R."/>
            <person name="Oliver R.A."/>
            <person name="Byun B."/>
            <person name="Emrich S.J."/>
            <person name="Boggess B."/>
            <person name="Townsend C.A."/>
            <person name="Mobashery S."/>
        </authorList>
    </citation>
    <scope>NUCLEOTIDE SEQUENCE [LARGE SCALE GENOMIC DNA]</scope>
    <source>
        <strain evidence="5 6">ATCC 31363</strain>
    </source>
</reference>
<feature type="domain" description="Glycosyltransferase 2-like" evidence="3">
    <location>
        <begin position="1463"/>
        <end position="1575"/>
    </location>
</feature>
<evidence type="ECO:0000259" key="4">
    <source>
        <dbReference type="Pfam" id="PF08241"/>
    </source>
</evidence>
<accession>A0A2A4EX04</accession>
<sequence length="1750" mass="195794">MSNNRLEEFHGATSDPHVESDHVAQSAQDLAWDGERYIPGMSTEIELEHMHRYVVARKLAAGLRVLDIACGEGYGSYALSRLAASVVGVDISDEAVQHAQTEYQHRASNLEFKVGSAADIPLADASVDLVVSFETIEHHDQHEAMIREIKRVLKPGGVVVISSPNKYEYSDVTGYSNPWHVKELYLDEFESLLHTQFANVALYGQRVVTGSILAPMKDTLSHLRTLPEQDKAATEEQAGVARPLYFVAVATDGVPPVLDSSIYEAADRSSANLGKVVDGRIECKLYWRVASDDAWTERHAIGCYVLADDSEQLARLEIRDPGASVSVHGLRLDLSDRPCAIRLANIDLLDASGSVIWAWDGHPQSFVHVYGSYFLSSDDPATLIVTTNDPWLELPVPHEILARVTQGWSVALRLATQGDVSSVGDLLQQTDALMTELMHNIDEMVREIDIPHDSGSNAPGHPTLDEKVIGFGDAEDVAAKRWTASAPVRNVLVEAKRIESETHERLTELQQAVAERDSSLTKRESRIVAFSRALAERNSRITALHRVVAVRDSQLVERDSRIVALERDREAFLREHSRLVMEVQERNARGEPAVVQVNAILASTSWRVTKPLRFVGRLAKGGEQRAAALRSAAKIIYRQMPVSDRFKRRAKGACFRLLPGLFSHTRAYKDWAELRARIRGSAATTSGQQHATVAIGDSAPPAIRADEVNLASQVFPVTAVAPATDYQAFPPVAPREVPVRAIAFYLPQFHPFPENDEWWGRGFTEWTNVTRAVPQFTGHYQPHLPGELGFYDLRIPDVQRRQVELAKAAGLGGFCFYFYWFGGKRLMEAPILQYLEHEEFDLPFCLCWANENWTRRWDGLDQELLISQHHSPEDDIAFIEHVARYMRDPRYIRVGGRPYLMVYRPNLLPDAKATVERWRAWARENGLGELYLAYTQSFEKVDPREYGFDAAVEFPPNNSQPPSKAGDVTLINHNFAGHVLDWTHYLERSRSYETPEYRLFRGVTPSWDNEARKPGRGTAFIGSTPKFYQEWLYNAAVDTIHSIEAPDERLVFINAWNEWAEGAHLEPDRKYGYAWLHATNDALTRASTITSRRRIVVVSHDAHPHGAQYLALNLVRTLSTDLGVEVVTVLLGDGPLKAEFARWGAVHDLSGLNPEGDEARTLVQRLARQGFSNAICNTTVSGLFAGVLARGGLRCVVLVHELQGMLAKYQLERHAEQIGEYASAVVFPATSVQRSFERLVPALGERAHLRPQGLYKRNALRNDRERARSALREKLHLPKNARIVLGVGFADFRKGVDLFVQAGDKLVTQQPDVYFVWVGHWEAQMRSQIEGRLKQHAARSHFIFPGLESDTDVYYAGADVLAVTSREDPFPSVVLEALEAALPVVAFEDATGSCELLARDCGLLVPFEDVSAFASAVQSLLDNPERAHELGATGAHIIAEEFSFRHYLFDLLDMLGCGFKRVSVIVPNFNYARFVDGRLDSIFKQKYPIYEVIVLDDCSTDGSVDVIKAKLANQPVDNRLIVNEVNSGSVFAQWKRGVELAHGDYIWIAEADDLALPEFLPTVIAGFEDADAVLSYCESKQMAGSGELISEHYGDYVADISTTKWSEPYLNSGVVEIREALAIKNTIPNASAVVFRRRELSNVLQSHFDEVRRFRVAGDWMVYLRVMEAGKVSFVPDSLNLHRRHGNSVTIGGFGEAQLREIRSIQLWIREKYDLDASIVTIADAYVRHLCSQFNLDERVLEQVSAVSGD</sequence>
<dbReference type="OrthoDB" id="9816424at2"/>
<dbReference type="Pfam" id="PF00534">
    <property type="entry name" value="Glycos_transf_1"/>
    <property type="match status" value="1"/>
</dbReference>
<dbReference type="EMBL" id="MTZV01000004">
    <property type="protein sequence ID" value="PCE25227.1"/>
    <property type="molecule type" value="Genomic_DNA"/>
</dbReference>
<dbReference type="Proteomes" id="UP000218022">
    <property type="component" value="Unassembled WGS sequence"/>
</dbReference>
<feature type="domain" description="Methyltransferase type 11" evidence="4">
    <location>
        <begin position="66"/>
        <end position="161"/>
    </location>
</feature>
<dbReference type="InterPro" id="IPR013216">
    <property type="entry name" value="Methyltransf_11"/>
</dbReference>
<keyword evidence="5" id="KW-0808">Transferase</keyword>
<dbReference type="InterPro" id="IPR001173">
    <property type="entry name" value="Glyco_trans_2-like"/>
</dbReference>
<dbReference type="Pfam" id="PF08241">
    <property type="entry name" value="Methyltransf_11"/>
    <property type="match status" value="1"/>
</dbReference>
<dbReference type="Gene3D" id="3.40.50.2000">
    <property type="entry name" value="Glycogen Phosphorylase B"/>
    <property type="match status" value="2"/>
</dbReference>
<feature type="domain" description="Glycosyl transferase family 1" evidence="2">
    <location>
        <begin position="1270"/>
        <end position="1434"/>
    </location>
</feature>
<dbReference type="Gene3D" id="3.40.50.150">
    <property type="entry name" value="Vaccinia Virus protein VP39"/>
    <property type="match status" value="1"/>
</dbReference>
<dbReference type="PANTHER" id="PTHR41244:SF1">
    <property type="entry name" value="GLYCOSYLTRANSFERASE"/>
    <property type="match status" value="1"/>
</dbReference>
<dbReference type="PANTHER" id="PTHR41244">
    <property type="entry name" value="RHAMNAN SYNTHESIS F"/>
    <property type="match status" value="1"/>
</dbReference>
<organism evidence="5 6">
    <name type="scientific">Paraburkholderia acidicola</name>
    <dbReference type="NCBI Taxonomy" id="1912599"/>
    <lineage>
        <taxon>Bacteria</taxon>
        <taxon>Pseudomonadati</taxon>
        <taxon>Pseudomonadota</taxon>
        <taxon>Betaproteobacteria</taxon>
        <taxon>Burkholderiales</taxon>
        <taxon>Burkholderiaceae</taxon>
        <taxon>Paraburkholderia</taxon>
    </lineage>
</organism>
<dbReference type="SUPFAM" id="SSF53448">
    <property type="entry name" value="Nucleotide-diphospho-sugar transferases"/>
    <property type="match status" value="1"/>
</dbReference>
<dbReference type="SUPFAM" id="SSF53756">
    <property type="entry name" value="UDP-Glycosyltransferase/glycogen phosphorylase"/>
    <property type="match status" value="1"/>
</dbReference>
<dbReference type="CDD" id="cd11579">
    <property type="entry name" value="Glyco_tran_WbsX"/>
    <property type="match status" value="1"/>
</dbReference>
<proteinExistence type="predicted"/>
<dbReference type="InterPro" id="IPR029044">
    <property type="entry name" value="Nucleotide-diphossugar_trans"/>
</dbReference>